<feature type="region of interest" description="Disordered" evidence="1">
    <location>
        <begin position="82"/>
        <end position="104"/>
    </location>
</feature>
<dbReference type="EMBL" id="JASSZA010000005">
    <property type="protein sequence ID" value="KAK2112282.1"/>
    <property type="molecule type" value="Genomic_DNA"/>
</dbReference>
<gene>
    <name evidence="3" type="ORF">P7K49_012029</name>
</gene>
<accession>A0ABQ9VVW0</accession>
<keyword evidence="4" id="KW-1185">Reference proteome</keyword>
<keyword evidence="2" id="KW-0472">Membrane</keyword>
<evidence type="ECO:0000313" key="4">
    <source>
        <dbReference type="Proteomes" id="UP001266305"/>
    </source>
</evidence>
<keyword evidence="2" id="KW-0812">Transmembrane</keyword>
<feature type="region of interest" description="Disordered" evidence="1">
    <location>
        <begin position="252"/>
        <end position="274"/>
    </location>
</feature>
<evidence type="ECO:0000256" key="2">
    <source>
        <dbReference type="SAM" id="Phobius"/>
    </source>
</evidence>
<evidence type="ECO:0000256" key="1">
    <source>
        <dbReference type="SAM" id="MobiDB-lite"/>
    </source>
</evidence>
<organism evidence="3 4">
    <name type="scientific">Saguinus oedipus</name>
    <name type="common">Cotton-top tamarin</name>
    <name type="synonym">Oedipomidas oedipus</name>
    <dbReference type="NCBI Taxonomy" id="9490"/>
    <lineage>
        <taxon>Eukaryota</taxon>
        <taxon>Metazoa</taxon>
        <taxon>Chordata</taxon>
        <taxon>Craniata</taxon>
        <taxon>Vertebrata</taxon>
        <taxon>Euteleostomi</taxon>
        <taxon>Mammalia</taxon>
        <taxon>Eutheria</taxon>
        <taxon>Euarchontoglires</taxon>
        <taxon>Primates</taxon>
        <taxon>Haplorrhini</taxon>
        <taxon>Platyrrhini</taxon>
        <taxon>Cebidae</taxon>
        <taxon>Callitrichinae</taxon>
        <taxon>Saguinus</taxon>
    </lineage>
</organism>
<comment type="caution">
    <text evidence="3">The sequence shown here is derived from an EMBL/GenBank/DDBJ whole genome shotgun (WGS) entry which is preliminary data.</text>
</comment>
<sequence length="274" mass="29643">MRQQKRIKEGITEEKRKYMGPWLNEGKRSSKFHLLLVTGSCPKMTPGDYTLIRPKQCYRNPILHFPCRTSLPLELLLVQVQTSGPGSPERGRDSPPSGPGGHVVPPEALEKLHKLLLLWIKESHAACHEEGLGGATWTSHYQTTIITTITIISTITTTTISTTITATIITTITIAIITTIATIITTMITIITTTITITITTISTTIATIITTMIIITTTTITNTNTIITTTTTTITTTITIITIFAIPSPSLPPSPPSSLPPSSPPWPPSSSPP</sequence>
<proteinExistence type="predicted"/>
<feature type="transmembrane region" description="Helical" evidence="2">
    <location>
        <begin position="228"/>
        <end position="247"/>
    </location>
</feature>
<evidence type="ECO:0000313" key="3">
    <source>
        <dbReference type="EMBL" id="KAK2112282.1"/>
    </source>
</evidence>
<dbReference type="Proteomes" id="UP001266305">
    <property type="component" value="Unassembled WGS sequence"/>
</dbReference>
<name>A0ABQ9VVW0_SAGOE</name>
<feature type="transmembrane region" description="Helical" evidence="2">
    <location>
        <begin position="168"/>
        <end position="191"/>
    </location>
</feature>
<protein>
    <submittedName>
        <fullName evidence="3">Uncharacterized protein</fullName>
    </submittedName>
</protein>
<reference evidence="3 4" key="1">
    <citation type="submission" date="2023-05" db="EMBL/GenBank/DDBJ databases">
        <title>B98-5 Cell Line De Novo Hybrid Assembly: An Optical Mapping Approach.</title>
        <authorList>
            <person name="Kananen K."/>
            <person name="Auerbach J.A."/>
            <person name="Kautto E."/>
            <person name="Blachly J.S."/>
        </authorList>
    </citation>
    <scope>NUCLEOTIDE SEQUENCE [LARGE SCALE GENOMIC DNA]</scope>
    <source>
        <strain evidence="3">B95-8</strain>
        <tissue evidence="3">Cell line</tissue>
    </source>
</reference>
<feature type="transmembrane region" description="Helical" evidence="2">
    <location>
        <begin position="197"/>
        <end position="216"/>
    </location>
</feature>
<keyword evidence="2" id="KW-1133">Transmembrane helix</keyword>